<dbReference type="OrthoDB" id="10537155at2759"/>
<dbReference type="AlphaFoldDB" id="A0A9N8KVH3"/>
<protein>
    <submittedName>
        <fullName evidence="1">Uncharacterized protein</fullName>
    </submittedName>
</protein>
<proteinExistence type="predicted"/>
<keyword evidence="2" id="KW-1185">Reference proteome</keyword>
<evidence type="ECO:0000313" key="2">
    <source>
        <dbReference type="Proteomes" id="UP001154114"/>
    </source>
</evidence>
<sequence length="111" mass="12987">MDGKWSDGPNRFIESRCVTSLFQTERIETALSKRESENCVRELEEKILKINQEPEWVRRARREHMCRQKSVSLVGHVRRAVPAPFRRRVKSFFGQTEDLSQLRQGGASLLD</sequence>
<dbReference type="Proteomes" id="UP001154114">
    <property type="component" value="Chromosome 13"/>
</dbReference>
<organism evidence="1 2">
    <name type="scientific">Chrysodeixis includens</name>
    <name type="common">Soybean looper</name>
    <name type="synonym">Pseudoplusia includens</name>
    <dbReference type="NCBI Taxonomy" id="689277"/>
    <lineage>
        <taxon>Eukaryota</taxon>
        <taxon>Metazoa</taxon>
        <taxon>Ecdysozoa</taxon>
        <taxon>Arthropoda</taxon>
        <taxon>Hexapoda</taxon>
        <taxon>Insecta</taxon>
        <taxon>Pterygota</taxon>
        <taxon>Neoptera</taxon>
        <taxon>Endopterygota</taxon>
        <taxon>Lepidoptera</taxon>
        <taxon>Glossata</taxon>
        <taxon>Ditrysia</taxon>
        <taxon>Noctuoidea</taxon>
        <taxon>Noctuidae</taxon>
        <taxon>Plusiinae</taxon>
        <taxon>Chrysodeixis</taxon>
    </lineage>
</organism>
<dbReference type="EMBL" id="LR824016">
    <property type="protein sequence ID" value="CAD0200717.1"/>
    <property type="molecule type" value="Genomic_DNA"/>
</dbReference>
<evidence type="ECO:0000313" key="1">
    <source>
        <dbReference type="EMBL" id="CAD0200717.1"/>
    </source>
</evidence>
<reference evidence="1" key="1">
    <citation type="submission" date="2021-12" db="EMBL/GenBank/DDBJ databases">
        <authorList>
            <person name="King R."/>
        </authorList>
    </citation>
    <scope>NUCLEOTIDE SEQUENCE</scope>
</reference>
<name>A0A9N8KVH3_CHRIL</name>
<accession>A0A9N8KVH3</accession>
<gene>
    <name evidence="1" type="ORF">CINC_LOCUS2401</name>
</gene>